<dbReference type="AlphaFoldDB" id="A0A1G7BW94"/>
<dbReference type="PANTHER" id="PTHR15337">
    <property type="entry name" value="ANTERIOR GRADIENT PROTEIN-RELATED"/>
    <property type="match status" value="1"/>
</dbReference>
<accession>A0A1G7BW94</accession>
<dbReference type="PANTHER" id="PTHR15337:SF11">
    <property type="entry name" value="THIOREDOXIN DOMAIN-CONTAINING PROTEIN"/>
    <property type="match status" value="1"/>
</dbReference>
<dbReference type="Gene3D" id="3.40.30.10">
    <property type="entry name" value="Glutaredoxin"/>
    <property type="match status" value="1"/>
</dbReference>
<dbReference type="Proteomes" id="UP000199321">
    <property type="component" value="Unassembled WGS sequence"/>
</dbReference>
<organism evidence="3 4">
    <name type="scientific">Ulvibacter litoralis</name>
    <dbReference type="NCBI Taxonomy" id="227084"/>
    <lineage>
        <taxon>Bacteria</taxon>
        <taxon>Pseudomonadati</taxon>
        <taxon>Bacteroidota</taxon>
        <taxon>Flavobacteriia</taxon>
        <taxon>Flavobacteriales</taxon>
        <taxon>Flavobacteriaceae</taxon>
        <taxon>Ulvibacter</taxon>
    </lineage>
</organism>
<dbReference type="InterPro" id="IPR036249">
    <property type="entry name" value="Thioredoxin-like_sf"/>
</dbReference>
<dbReference type="PROSITE" id="PS51352">
    <property type="entry name" value="THIOREDOXIN_2"/>
    <property type="match status" value="1"/>
</dbReference>
<sequence length="132" mass="15115">MFTIVAQEWQHDFETAKKVASEENKPIILVFQGSDWCAPCVLLDKEVFQTETFSLYAKDHFVMIEADFPKKPENALSEALKKHNYELLNTYNTRGIFPFVVVLDSEGKVLGETGYFNATPSEYILHLESFKG</sequence>
<protein>
    <submittedName>
        <fullName evidence="3">Thioredoxin-like</fullName>
    </submittedName>
</protein>
<feature type="domain" description="Thioredoxin" evidence="2">
    <location>
        <begin position="1"/>
        <end position="132"/>
    </location>
</feature>
<keyword evidence="1" id="KW-0732">Signal</keyword>
<name>A0A1G7BW94_9FLAO</name>
<dbReference type="STRING" id="227084.SAMN05421855_10154"/>
<reference evidence="3 4" key="1">
    <citation type="submission" date="2016-10" db="EMBL/GenBank/DDBJ databases">
        <authorList>
            <person name="de Groot N.N."/>
        </authorList>
    </citation>
    <scope>NUCLEOTIDE SEQUENCE [LARGE SCALE GENOMIC DNA]</scope>
    <source>
        <strain evidence="3 4">DSM 16195</strain>
    </source>
</reference>
<evidence type="ECO:0000313" key="3">
    <source>
        <dbReference type="EMBL" id="SDE31381.1"/>
    </source>
</evidence>
<dbReference type="InterPro" id="IPR051099">
    <property type="entry name" value="AGR/TXD"/>
</dbReference>
<keyword evidence="4" id="KW-1185">Reference proteome</keyword>
<proteinExistence type="predicted"/>
<evidence type="ECO:0000313" key="4">
    <source>
        <dbReference type="Proteomes" id="UP000199321"/>
    </source>
</evidence>
<dbReference type="SUPFAM" id="SSF52833">
    <property type="entry name" value="Thioredoxin-like"/>
    <property type="match status" value="1"/>
</dbReference>
<evidence type="ECO:0000259" key="2">
    <source>
        <dbReference type="PROSITE" id="PS51352"/>
    </source>
</evidence>
<gene>
    <name evidence="3" type="ORF">SAMN05421855_10154</name>
</gene>
<dbReference type="EMBL" id="FNBA01000001">
    <property type="protein sequence ID" value="SDE31381.1"/>
    <property type="molecule type" value="Genomic_DNA"/>
</dbReference>
<dbReference type="Pfam" id="PF13899">
    <property type="entry name" value="Thioredoxin_7"/>
    <property type="match status" value="1"/>
</dbReference>
<evidence type="ECO:0000256" key="1">
    <source>
        <dbReference type="ARBA" id="ARBA00022729"/>
    </source>
</evidence>
<dbReference type="InterPro" id="IPR013766">
    <property type="entry name" value="Thioredoxin_domain"/>
</dbReference>